<evidence type="ECO:0000313" key="3">
    <source>
        <dbReference type="Proteomes" id="UP000593846"/>
    </source>
</evidence>
<feature type="transmembrane region" description="Helical" evidence="1">
    <location>
        <begin position="31"/>
        <end position="48"/>
    </location>
</feature>
<sequence length="238" mass="26975">MNTLISAIVLATTHLFAGKLRFLKHTPRSRGFSFGSGVSVAYVFIHILPELSQAQIKLQSSLNMVWSFLEHHVYIVALLGLTVFYGLERFAKTSIQRNEIIGDTRDFFWLHIAAFAIYNILIGYLIGQREKSDIRDLLLFSLAMALHFVVNDHGLRQHHKRIYDKIGRWVLSIAIIVGWFLGSVTEINQAIVAVFFAFLAGGIVLNVLKEELPEERESCFWSFACGTLSYTILLLAVE</sequence>
<reference evidence="3" key="1">
    <citation type="submission" date="2020-10" db="EMBL/GenBank/DDBJ databases">
        <title>Genome-based taxonomic classification of the species Anabaenopsis elenkinii.</title>
        <authorList>
            <person name="Delbaje E."/>
            <person name="Andreote A.P.D."/>
            <person name="Pellegrinetti T.A."/>
            <person name="Cruz R.B."/>
            <person name="Branco L.H.Z."/>
            <person name="Fiore M.F."/>
        </authorList>
    </citation>
    <scope>NUCLEOTIDE SEQUENCE [LARGE SCALE GENOMIC DNA]</scope>
    <source>
        <strain evidence="3">CCIBt3563</strain>
    </source>
</reference>
<protein>
    <recommendedName>
        <fullName evidence="4">ZIP Zinc transporter</fullName>
    </recommendedName>
</protein>
<feature type="transmembrane region" description="Helical" evidence="1">
    <location>
        <begin position="138"/>
        <end position="154"/>
    </location>
</feature>
<proteinExistence type="predicted"/>
<feature type="transmembrane region" description="Helical" evidence="1">
    <location>
        <begin position="68"/>
        <end position="87"/>
    </location>
</feature>
<keyword evidence="1" id="KW-0812">Transmembrane</keyword>
<keyword evidence="1" id="KW-0472">Membrane</keyword>
<accession>A0A7U3RYH8</accession>
<organism evidence="2 3">
    <name type="scientific">Anabaenopsis elenkinii CCIBt3563</name>
    <dbReference type="NCBI Taxonomy" id="2779889"/>
    <lineage>
        <taxon>Bacteria</taxon>
        <taxon>Bacillati</taxon>
        <taxon>Cyanobacteriota</taxon>
        <taxon>Cyanophyceae</taxon>
        <taxon>Nostocales</taxon>
        <taxon>Nodulariaceae</taxon>
        <taxon>Anabaenopsis</taxon>
    </lineage>
</organism>
<evidence type="ECO:0000313" key="2">
    <source>
        <dbReference type="EMBL" id="QOV21734.1"/>
    </source>
</evidence>
<name>A0A7U3RYH8_9CYAN</name>
<gene>
    <name evidence="2" type="ORF">IM676_13475</name>
</gene>
<evidence type="ECO:0008006" key="4">
    <source>
        <dbReference type="Google" id="ProtNLM"/>
    </source>
</evidence>
<dbReference type="RefSeq" id="WP_200987380.1">
    <property type="nucleotide sequence ID" value="NZ_CP063311.1"/>
</dbReference>
<dbReference type="AlphaFoldDB" id="A0A7U3RYH8"/>
<evidence type="ECO:0000256" key="1">
    <source>
        <dbReference type="SAM" id="Phobius"/>
    </source>
</evidence>
<dbReference type="Proteomes" id="UP000593846">
    <property type="component" value="Chromosome"/>
</dbReference>
<feature type="transmembrane region" description="Helical" evidence="1">
    <location>
        <begin position="107"/>
        <end position="126"/>
    </location>
</feature>
<feature type="transmembrane region" description="Helical" evidence="1">
    <location>
        <begin position="166"/>
        <end position="184"/>
    </location>
</feature>
<feature type="transmembrane region" description="Helical" evidence="1">
    <location>
        <begin position="220"/>
        <end position="237"/>
    </location>
</feature>
<keyword evidence="3" id="KW-1185">Reference proteome</keyword>
<keyword evidence="1" id="KW-1133">Transmembrane helix</keyword>
<dbReference type="KEGG" id="aee:IM676_13475"/>
<dbReference type="EMBL" id="CP063311">
    <property type="protein sequence ID" value="QOV21734.1"/>
    <property type="molecule type" value="Genomic_DNA"/>
</dbReference>
<feature type="transmembrane region" description="Helical" evidence="1">
    <location>
        <begin position="190"/>
        <end position="208"/>
    </location>
</feature>